<accession>A0ABN7PS01</accession>
<keyword evidence="2" id="KW-1185">Reference proteome</keyword>
<comment type="caution">
    <text evidence="1">The sequence shown here is derived from an EMBL/GenBank/DDBJ whole genome shotgun (WGS) entry which is preliminary data.</text>
</comment>
<dbReference type="EMBL" id="CAJPIN010101483">
    <property type="protein sequence ID" value="CAG2068760.1"/>
    <property type="molecule type" value="Genomic_DNA"/>
</dbReference>
<dbReference type="Proteomes" id="UP001153148">
    <property type="component" value="Unassembled WGS sequence"/>
</dbReference>
<organism evidence="1 2">
    <name type="scientific">Timema podura</name>
    <name type="common">Walking stick</name>
    <dbReference type="NCBI Taxonomy" id="61482"/>
    <lineage>
        <taxon>Eukaryota</taxon>
        <taxon>Metazoa</taxon>
        <taxon>Ecdysozoa</taxon>
        <taxon>Arthropoda</taxon>
        <taxon>Hexapoda</taxon>
        <taxon>Insecta</taxon>
        <taxon>Pterygota</taxon>
        <taxon>Neoptera</taxon>
        <taxon>Polyneoptera</taxon>
        <taxon>Phasmatodea</taxon>
        <taxon>Timematodea</taxon>
        <taxon>Timematoidea</taxon>
        <taxon>Timematidae</taxon>
        <taxon>Timema</taxon>
    </lineage>
</organism>
<feature type="non-terminal residue" evidence="1">
    <location>
        <position position="53"/>
    </location>
</feature>
<sequence length="53" mass="6032">MQYTFPSELWLKATALPTILHRITYLLMAEELRQTLSQQIGIGEVTLPHGMSC</sequence>
<protein>
    <submittedName>
        <fullName evidence="1">Uncharacterized protein</fullName>
    </submittedName>
</protein>
<reference evidence="1" key="1">
    <citation type="submission" date="2021-03" db="EMBL/GenBank/DDBJ databases">
        <authorList>
            <person name="Tran Van P."/>
        </authorList>
    </citation>
    <scope>NUCLEOTIDE SEQUENCE</scope>
</reference>
<evidence type="ECO:0000313" key="1">
    <source>
        <dbReference type="EMBL" id="CAG2068760.1"/>
    </source>
</evidence>
<evidence type="ECO:0000313" key="2">
    <source>
        <dbReference type="Proteomes" id="UP001153148"/>
    </source>
</evidence>
<gene>
    <name evidence="1" type="ORF">TPAB3V08_LOCUS15703</name>
</gene>
<name>A0ABN7PS01_TIMPD</name>
<proteinExistence type="predicted"/>